<accession>A0A449BCR2</accession>
<evidence type="ECO:0000313" key="11">
    <source>
        <dbReference type="EMBL" id="VEU80226.1"/>
    </source>
</evidence>
<keyword evidence="12" id="KW-1185">Reference proteome</keyword>
<proteinExistence type="inferred from homology"/>
<dbReference type="PROSITE" id="PS50052">
    <property type="entry name" value="GUANYLATE_KINASE_2"/>
    <property type="match status" value="1"/>
</dbReference>
<keyword evidence="7 11" id="KW-0418">Kinase</keyword>
<comment type="function">
    <text evidence="1">Essential for recycling GMP and indirectly, cGMP.</text>
</comment>
<dbReference type="SMART" id="SM00072">
    <property type="entry name" value="GuKc"/>
    <property type="match status" value="1"/>
</dbReference>
<name>A0A449BCR2_HAPAX</name>
<dbReference type="Proteomes" id="UP000289841">
    <property type="component" value="Chromosome"/>
</dbReference>
<dbReference type="PROSITE" id="PS00856">
    <property type="entry name" value="GUANYLATE_KINASE_1"/>
    <property type="match status" value="1"/>
</dbReference>
<sequence>MIVIVGASASGKTEVSKILVEKYGFMKCVTTTTRLKRINEVDGIDYHFLTKEEFKLLISKNAFVEYAIYQDNFYGINKKDINKNALVIVEPNGANELIRKMKNNVFIVFFESQKDIRSKRMFERGDKIDDIQKRLHNDEKIFNKDNLLKVDLHIENDDHNLSEISKIIKDEYEKYIEKNLG</sequence>
<reference evidence="11 12" key="1">
    <citation type="submission" date="2019-01" db="EMBL/GenBank/DDBJ databases">
        <authorList>
            <consortium name="Pathogen Informatics"/>
        </authorList>
    </citation>
    <scope>NUCLEOTIDE SEQUENCE [LARGE SCALE GENOMIC DNA]</scope>
    <source>
        <strain evidence="11 12">NCTC10138</strain>
    </source>
</reference>
<gene>
    <name evidence="11" type="primary">gmk_1</name>
    <name evidence="11" type="ORF">NCTC10138_00585</name>
</gene>
<dbReference type="PANTHER" id="PTHR23117:SF13">
    <property type="entry name" value="GUANYLATE KINASE"/>
    <property type="match status" value="1"/>
</dbReference>
<keyword evidence="6 11" id="KW-0808">Transferase</keyword>
<dbReference type="STRING" id="1278311.GCA_000428705_01161"/>
<dbReference type="KEGG" id="aaxa:NCTC10138_00585"/>
<dbReference type="EC" id="2.7.4.8" evidence="4"/>
<evidence type="ECO:0000256" key="5">
    <source>
        <dbReference type="ARBA" id="ARBA00016296"/>
    </source>
</evidence>
<dbReference type="PANTHER" id="PTHR23117">
    <property type="entry name" value="GUANYLATE KINASE-RELATED"/>
    <property type="match status" value="1"/>
</dbReference>
<evidence type="ECO:0000256" key="2">
    <source>
        <dbReference type="ARBA" id="ARBA00004496"/>
    </source>
</evidence>
<evidence type="ECO:0000256" key="7">
    <source>
        <dbReference type="ARBA" id="ARBA00022777"/>
    </source>
</evidence>
<dbReference type="InterPro" id="IPR008145">
    <property type="entry name" value="GK/Ca_channel_bsu"/>
</dbReference>
<evidence type="ECO:0000256" key="4">
    <source>
        <dbReference type="ARBA" id="ARBA00012961"/>
    </source>
</evidence>
<protein>
    <recommendedName>
        <fullName evidence="5">Guanylate kinase</fullName>
        <ecNumber evidence="4">2.7.4.8</ecNumber>
    </recommendedName>
    <alternativeName>
        <fullName evidence="8">GMP kinase</fullName>
    </alternativeName>
</protein>
<evidence type="ECO:0000259" key="10">
    <source>
        <dbReference type="PROSITE" id="PS50052"/>
    </source>
</evidence>
<feature type="domain" description="Guanylate kinase-like" evidence="10">
    <location>
        <begin position="1"/>
        <end position="173"/>
    </location>
</feature>
<evidence type="ECO:0000313" key="12">
    <source>
        <dbReference type="Proteomes" id="UP000289841"/>
    </source>
</evidence>
<dbReference type="GO" id="GO:0005829">
    <property type="term" value="C:cytosol"/>
    <property type="evidence" value="ECO:0007669"/>
    <property type="project" value="TreeGrafter"/>
</dbReference>
<dbReference type="EMBL" id="LR215048">
    <property type="protein sequence ID" value="VEU80226.1"/>
    <property type="molecule type" value="Genomic_DNA"/>
</dbReference>
<comment type="catalytic activity">
    <reaction evidence="9">
        <text>GMP + ATP = GDP + ADP</text>
        <dbReference type="Rhea" id="RHEA:20780"/>
        <dbReference type="ChEBI" id="CHEBI:30616"/>
        <dbReference type="ChEBI" id="CHEBI:58115"/>
        <dbReference type="ChEBI" id="CHEBI:58189"/>
        <dbReference type="ChEBI" id="CHEBI:456216"/>
        <dbReference type="EC" id="2.7.4.8"/>
    </reaction>
</comment>
<evidence type="ECO:0000256" key="3">
    <source>
        <dbReference type="ARBA" id="ARBA00005790"/>
    </source>
</evidence>
<evidence type="ECO:0000256" key="8">
    <source>
        <dbReference type="ARBA" id="ARBA00030128"/>
    </source>
</evidence>
<dbReference type="SUPFAM" id="SSF52540">
    <property type="entry name" value="P-loop containing nucleoside triphosphate hydrolases"/>
    <property type="match status" value="1"/>
</dbReference>
<dbReference type="InterPro" id="IPR020590">
    <property type="entry name" value="Guanylate_kinase_CS"/>
</dbReference>
<dbReference type="FunFam" id="3.30.63.10:FF:000002">
    <property type="entry name" value="Guanylate kinase 1"/>
    <property type="match status" value="1"/>
</dbReference>
<evidence type="ECO:0000256" key="1">
    <source>
        <dbReference type="ARBA" id="ARBA00003531"/>
    </source>
</evidence>
<dbReference type="GO" id="GO:0004385">
    <property type="term" value="F:GMP kinase activity"/>
    <property type="evidence" value="ECO:0007669"/>
    <property type="project" value="UniProtKB-EC"/>
</dbReference>
<dbReference type="OrthoDB" id="1033810at2"/>
<dbReference type="InterPro" id="IPR027417">
    <property type="entry name" value="P-loop_NTPase"/>
</dbReference>
<comment type="similarity">
    <text evidence="3">Belongs to the guanylate kinase family.</text>
</comment>
<dbReference type="Pfam" id="PF00625">
    <property type="entry name" value="Guanylate_kin"/>
    <property type="match status" value="1"/>
</dbReference>
<evidence type="ECO:0000256" key="9">
    <source>
        <dbReference type="ARBA" id="ARBA00048594"/>
    </source>
</evidence>
<dbReference type="InterPro" id="IPR008144">
    <property type="entry name" value="Guanylate_kin-like_dom"/>
</dbReference>
<organism evidence="11 12">
    <name type="scientific">Haploplasma axanthum</name>
    <name type="common">Acholeplasma axanthum</name>
    <dbReference type="NCBI Taxonomy" id="29552"/>
    <lineage>
        <taxon>Bacteria</taxon>
        <taxon>Bacillati</taxon>
        <taxon>Mycoplasmatota</taxon>
        <taxon>Mollicutes</taxon>
        <taxon>Acholeplasmatales</taxon>
        <taxon>Acholeplasmataceae</taxon>
        <taxon>Haploplasma</taxon>
    </lineage>
</organism>
<dbReference type="Gene3D" id="3.40.50.300">
    <property type="entry name" value="P-loop containing nucleotide triphosphate hydrolases"/>
    <property type="match status" value="1"/>
</dbReference>
<dbReference type="RefSeq" id="WP_026390674.1">
    <property type="nucleotide sequence ID" value="NZ_LR215048.1"/>
</dbReference>
<dbReference type="AlphaFoldDB" id="A0A449BCR2"/>
<evidence type="ECO:0000256" key="6">
    <source>
        <dbReference type="ARBA" id="ARBA00022679"/>
    </source>
</evidence>
<comment type="subcellular location">
    <subcellularLocation>
        <location evidence="2">Cytoplasm</location>
    </subcellularLocation>
</comment>
<dbReference type="CDD" id="cd00071">
    <property type="entry name" value="GMPK"/>
    <property type="match status" value="1"/>
</dbReference>